<feature type="compositionally biased region" description="Basic and acidic residues" evidence="1">
    <location>
        <begin position="1"/>
        <end position="14"/>
    </location>
</feature>
<feature type="region of interest" description="Disordered" evidence="1">
    <location>
        <begin position="1"/>
        <end position="135"/>
    </location>
</feature>
<feature type="compositionally biased region" description="Basic and acidic residues" evidence="1">
    <location>
        <begin position="80"/>
        <end position="96"/>
    </location>
</feature>
<evidence type="ECO:0000256" key="1">
    <source>
        <dbReference type="SAM" id="MobiDB-lite"/>
    </source>
</evidence>
<organism evidence="2 3">
    <name type="scientific">Saguinus oedipus</name>
    <name type="common">Cotton-top tamarin</name>
    <name type="synonym">Oedipomidas oedipus</name>
    <dbReference type="NCBI Taxonomy" id="9490"/>
    <lineage>
        <taxon>Eukaryota</taxon>
        <taxon>Metazoa</taxon>
        <taxon>Chordata</taxon>
        <taxon>Craniata</taxon>
        <taxon>Vertebrata</taxon>
        <taxon>Euteleostomi</taxon>
        <taxon>Mammalia</taxon>
        <taxon>Eutheria</taxon>
        <taxon>Euarchontoglires</taxon>
        <taxon>Primates</taxon>
        <taxon>Haplorrhini</taxon>
        <taxon>Platyrrhini</taxon>
        <taxon>Cebidae</taxon>
        <taxon>Callitrichinae</taxon>
        <taxon>Saguinus</taxon>
    </lineage>
</organism>
<proteinExistence type="predicted"/>
<protein>
    <submittedName>
        <fullName evidence="2">Uncharacterized protein</fullName>
    </submittedName>
</protein>
<reference evidence="2 3" key="1">
    <citation type="submission" date="2023-05" db="EMBL/GenBank/DDBJ databases">
        <title>B98-5 Cell Line De Novo Hybrid Assembly: An Optical Mapping Approach.</title>
        <authorList>
            <person name="Kananen K."/>
            <person name="Auerbach J.A."/>
            <person name="Kautto E."/>
            <person name="Blachly J.S."/>
        </authorList>
    </citation>
    <scope>NUCLEOTIDE SEQUENCE [LARGE SCALE GENOMIC DNA]</scope>
    <source>
        <strain evidence="2">B95-8</strain>
        <tissue evidence="2">Cell line</tissue>
    </source>
</reference>
<dbReference type="EMBL" id="JASSZA010000009">
    <property type="protein sequence ID" value="KAK2101497.1"/>
    <property type="molecule type" value="Genomic_DNA"/>
</dbReference>
<accession>A0ABQ9UZ43</accession>
<keyword evidence="3" id="KW-1185">Reference proteome</keyword>
<feature type="compositionally biased region" description="Basic and acidic residues" evidence="1">
    <location>
        <begin position="112"/>
        <end position="130"/>
    </location>
</feature>
<evidence type="ECO:0000313" key="3">
    <source>
        <dbReference type="Proteomes" id="UP001266305"/>
    </source>
</evidence>
<gene>
    <name evidence="2" type="ORF">P7K49_019163</name>
</gene>
<dbReference type="Proteomes" id="UP001266305">
    <property type="component" value="Unassembled WGS sequence"/>
</dbReference>
<name>A0ABQ9UZ43_SAGOE</name>
<comment type="caution">
    <text evidence="2">The sequence shown here is derived from an EMBL/GenBank/DDBJ whole genome shotgun (WGS) entry which is preliminary data.</text>
</comment>
<feature type="compositionally biased region" description="Polar residues" evidence="1">
    <location>
        <begin position="101"/>
        <end position="111"/>
    </location>
</feature>
<evidence type="ECO:0000313" key="2">
    <source>
        <dbReference type="EMBL" id="KAK2101497.1"/>
    </source>
</evidence>
<sequence length="169" mass="17724">MLQDGRNKVTDDHPAAPASSLKFQSQNPGRYPPPGSGRNLAEEPSQPVGGEKGEQQAGPGSCCKRLHPETQAPVTLALSESEREVGSRGNRKEAHRLLASQGCSESPSSPTEPRKRGRTAEEDSGREGDSRAASMGTEEGLCLLLCLVLSGAAETSESGESGRAGREKS</sequence>